<dbReference type="GO" id="GO:0034213">
    <property type="term" value="P:quinolinate catabolic process"/>
    <property type="evidence" value="ECO:0007669"/>
    <property type="project" value="TreeGrafter"/>
</dbReference>
<protein>
    <recommendedName>
        <fullName evidence="11">Probable nicotinate-nucleotide pyrophosphorylase [carboxylating]</fullName>
        <ecNumber evidence="5">2.4.2.19</ecNumber>
    </recommendedName>
    <alternativeName>
        <fullName evidence="9">Quinolinate phosphoribosyltransferase [decarboxylating]</fullName>
    </alternativeName>
</protein>
<dbReference type="Gene3D" id="3.20.20.70">
    <property type="entry name" value="Aldolase class I"/>
    <property type="match status" value="1"/>
</dbReference>
<feature type="binding site" evidence="13">
    <location>
        <position position="215"/>
    </location>
    <ligand>
        <name>substrate</name>
    </ligand>
</feature>
<evidence type="ECO:0000256" key="6">
    <source>
        <dbReference type="ARBA" id="ARBA00022642"/>
    </source>
</evidence>
<dbReference type="Gene3D" id="3.90.1170.20">
    <property type="entry name" value="Quinolinate phosphoribosyl transferase, N-terminal domain"/>
    <property type="match status" value="1"/>
</dbReference>
<evidence type="ECO:0000313" key="16">
    <source>
        <dbReference type="EMBL" id="CQR71092.1"/>
    </source>
</evidence>
<evidence type="ECO:0000256" key="10">
    <source>
        <dbReference type="ARBA" id="ARBA00047445"/>
    </source>
</evidence>
<name>A0A0U1KUK5_9FIRM</name>
<dbReference type="InterPro" id="IPR002638">
    <property type="entry name" value="Quinolinate_PRibosylTrfase_C"/>
</dbReference>
<evidence type="ECO:0000256" key="5">
    <source>
        <dbReference type="ARBA" id="ARBA00011944"/>
    </source>
</evidence>
<dbReference type="PANTHER" id="PTHR32179:SF3">
    <property type="entry name" value="NICOTINATE-NUCLEOTIDE PYROPHOSPHORYLASE [CARBOXYLATING]"/>
    <property type="match status" value="1"/>
</dbReference>
<dbReference type="PANTHER" id="PTHR32179">
    <property type="entry name" value="NICOTINATE-NUCLEOTIDE PYROPHOSPHORYLASE [CARBOXYLATING]"/>
    <property type="match status" value="1"/>
</dbReference>
<reference evidence="17" key="1">
    <citation type="submission" date="2015-03" db="EMBL/GenBank/DDBJ databases">
        <authorList>
            <person name="Nijsse Bart"/>
        </authorList>
    </citation>
    <scope>NUCLEOTIDE SEQUENCE [LARGE SCALE GENOMIC DNA]</scope>
</reference>
<dbReference type="InterPro" id="IPR027277">
    <property type="entry name" value="NadC/ModD"/>
</dbReference>
<keyword evidence="8 12" id="KW-0808">Transferase</keyword>
<feature type="domain" description="Quinolinate phosphoribosyl transferase C-terminal" evidence="14">
    <location>
        <begin position="109"/>
        <end position="274"/>
    </location>
</feature>
<evidence type="ECO:0000256" key="11">
    <source>
        <dbReference type="ARBA" id="ARBA00069173"/>
    </source>
</evidence>
<keyword evidence="6" id="KW-0662">Pyridine nucleotide biosynthesis</keyword>
<dbReference type="AlphaFoldDB" id="A0A0U1KUK5"/>
<dbReference type="GO" id="GO:0009435">
    <property type="term" value="P:NAD+ biosynthetic process"/>
    <property type="evidence" value="ECO:0007669"/>
    <property type="project" value="UniProtKB-UniPathway"/>
</dbReference>
<evidence type="ECO:0000256" key="1">
    <source>
        <dbReference type="ARBA" id="ARBA00003237"/>
    </source>
</evidence>
<evidence type="ECO:0000313" key="17">
    <source>
        <dbReference type="Proteomes" id="UP000049855"/>
    </source>
</evidence>
<comment type="subunit">
    <text evidence="4">Hexamer formed by 3 homodimers.</text>
</comment>
<accession>A0A0U1KUK5</accession>
<comment type="catalytic activity">
    <reaction evidence="10">
        <text>nicotinate beta-D-ribonucleotide + CO2 + diphosphate = quinolinate + 5-phospho-alpha-D-ribose 1-diphosphate + 2 H(+)</text>
        <dbReference type="Rhea" id="RHEA:12733"/>
        <dbReference type="ChEBI" id="CHEBI:15378"/>
        <dbReference type="ChEBI" id="CHEBI:16526"/>
        <dbReference type="ChEBI" id="CHEBI:29959"/>
        <dbReference type="ChEBI" id="CHEBI:33019"/>
        <dbReference type="ChEBI" id="CHEBI:57502"/>
        <dbReference type="ChEBI" id="CHEBI:58017"/>
        <dbReference type="EC" id="2.4.2.19"/>
    </reaction>
</comment>
<feature type="binding site" evidence="13">
    <location>
        <position position="164"/>
    </location>
    <ligand>
        <name>substrate</name>
    </ligand>
</feature>
<feature type="binding site" evidence="13">
    <location>
        <begin position="130"/>
        <end position="132"/>
    </location>
    <ligand>
        <name>substrate</name>
    </ligand>
</feature>
<dbReference type="Proteomes" id="UP000049855">
    <property type="component" value="Unassembled WGS sequence"/>
</dbReference>
<feature type="binding site" evidence="13">
    <location>
        <begin position="238"/>
        <end position="240"/>
    </location>
    <ligand>
        <name>substrate</name>
    </ligand>
</feature>
<dbReference type="SUPFAM" id="SSF54675">
    <property type="entry name" value="Nicotinate/Quinolinate PRTase N-terminal domain-like"/>
    <property type="match status" value="1"/>
</dbReference>
<sequence length="276" mass="30113">MNKLALDELLRQALIEDIGYGDVTSEAIFSEEHVSQGYLVAKQDMVLAGMPVFSRVFALLDERVRVTPQYVDGDWVQQGEKFAQLQGPTRALLAGERVALNFLQHLTGVATTARQYVEACGDQHTLIADTRKTTPGLRMLEKYAVTIGGGTNHRYGLDSMVLIKDNHSKAAGGILAAVQKVRNRMSPYSKVEVEVEDLNQVQEALLAGVDVIMLDNMPLPMIEEAVKLINRQALIEVSGNITGERIAELAAKGVDIISSGALTHSVKAADISMRLE</sequence>
<dbReference type="PIRSF" id="PIRSF006250">
    <property type="entry name" value="NadC_ModD"/>
    <property type="match status" value="1"/>
</dbReference>
<dbReference type="InterPro" id="IPR037128">
    <property type="entry name" value="Quinolinate_PRibosylTase_N_sf"/>
</dbReference>
<comment type="function">
    <text evidence="1">Involved in the catabolism of quinolinic acid (QA).</text>
</comment>
<dbReference type="FunFam" id="3.20.20.70:FF:000030">
    <property type="entry name" value="Nicotinate-nucleotide pyrophosphorylase, carboxylating"/>
    <property type="match status" value="1"/>
</dbReference>
<dbReference type="Pfam" id="PF02749">
    <property type="entry name" value="QRPTase_N"/>
    <property type="match status" value="1"/>
</dbReference>
<dbReference type="GO" id="GO:0004514">
    <property type="term" value="F:nicotinate-nucleotide diphosphorylase (carboxylating) activity"/>
    <property type="evidence" value="ECO:0007669"/>
    <property type="project" value="UniProtKB-EC"/>
</dbReference>
<keyword evidence="7 12" id="KW-0328">Glycosyltransferase</keyword>
<evidence type="ECO:0000256" key="12">
    <source>
        <dbReference type="PIRNR" id="PIRNR006250"/>
    </source>
</evidence>
<gene>
    <name evidence="16" type="ORF">SpAn4DRAFT_2070</name>
</gene>
<feature type="binding site" evidence="13">
    <location>
        <position position="194"/>
    </location>
    <ligand>
        <name>substrate</name>
    </ligand>
</feature>
<proteinExistence type="inferred from homology"/>
<dbReference type="Pfam" id="PF01729">
    <property type="entry name" value="QRPTase_C"/>
    <property type="match status" value="1"/>
</dbReference>
<dbReference type="InterPro" id="IPR013785">
    <property type="entry name" value="Aldolase_TIM"/>
</dbReference>
<dbReference type="CDD" id="cd01572">
    <property type="entry name" value="QPRTase"/>
    <property type="match status" value="1"/>
</dbReference>
<evidence type="ECO:0000256" key="13">
    <source>
        <dbReference type="PIRSR" id="PIRSR006250-1"/>
    </source>
</evidence>
<dbReference type="UniPathway" id="UPA00253">
    <property type="reaction ID" value="UER00331"/>
</dbReference>
<feature type="binding site" evidence="13">
    <location>
        <begin position="259"/>
        <end position="261"/>
    </location>
    <ligand>
        <name>substrate</name>
    </ligand>
</feature>
<dbReference type="GO" id="GO:0005737">
    <property type="term" value="C:cytoplasm"/>
    <property type="evidence" value="ECO:0007669"/>
    <property type="project" value="TreeGrafter"/>
</dbReference>
<evidence type="ECO:0000259" key="14">
    <source>
        <dbReference type="Pfam" id="PF01729"/>
    </source>
</evidence>
<organism evidence="16 17">
    <name type="scientific">Sporomusa ovata</name>
    <dbReference type="NCBI Taxonomy" id="2378"/>
    <lineage>
        <taxon>Bacteria</taxon>
        <taxon>Bacillati</taxon>
        <taxon>Bacillota</taxon>
        <taxon>Negativicutes</taxon>
        <taxon>Selenomonadales</taxon>
        <taxon>Sporomusaceae</taxon>
        <taxon>Sporomusa</taxon>
    </lineage>
</organism>
<evidence type="ECO:0000256" key="8">
    <source>
        <dbReference type="ARBA" id="ARBA00022679"/>
    </source>
</evidence>
<dbReference type="InterPro" id="IPR036068">
    <property type="entry name" value="Nicotinate_pribotase-like_C"/>
</dbReference>
<keyword evidence="17" id="KW-1185">Reference proteome</keyword>
<evidence type="ECO:0000256" key="4">
    <source>
        <dbReference type="ARBA" id="ARBA00011218"/>
    </source>
</evidence>
<dbReference type="SUPFAM" id="SSF51690">
    <property type="entry name" value="Nicotinate/Quinolinate PRTase C-terminal domain-like"/>
    <property type="match status" value="1"/>
</dbReference>
<comment type="similarity">
    <text evidence="3 12">Belongs to the NadC/ModD family.</text>
</comment>
<dbReference type="EMBL" id="CTRP01000003">
    <property type="protein sequence ID" value="CQR71092.1"/>
    <property type="molecule type" value="Genomic_DNA"/>
</dbReference>
<dbReference type="NCBIfam" id="TIGR00078">
    <property type="entry name" value="nadC"/>
    <property type="match status" value="1"/>
</dbReference>
<evidence type="ECO:0000259" key="15">
    <source>
        <dbReference type="Pfam" id="PF02749"/>
    </source>
</evidence>
<comment type="pathway">
    <text evidence="2">Cofactor biosynthesis; NAD(+) biosynthesis; nicotinate D-ribonucleotide from quinolinate: step 1/1.</text>
</comment>
<evidence type="ECO:0000256" key="3">
    <source>
        <dbReference type="ARBA" id="ARBA00009400"/>
    </source>
</evidence>
<feature type="domain" description="Quinolinate phosphoribosyl transferase N-terminal" evidence="15">
    <location>
        <begin position="22"/>
        <end position="106"/>
    </location>
</feature>
<feature type="binding site" evidence="13">
    <location>
        <position position="154"/>
    </location>
    <ligand>
        <name>substrate</name>
    </ligand>
</feature>
<feature type="binding site" evidence="13">
    <location>
        <position position="97"/>
    </location>
    <ligand>
        <name>substrate</name>
    </ligand>
</feature>
<evidence type="ECO:0000256" key="2">
    <source>
        <dbReference type="ARBA" id="ARBA00004893"/>
    </source>
</evidence>
<evidence type="ECO:0000256" key="7">
    <source>
        <dbReference type="ARBA" id="ARBA00022676"/>
    </source>
</evidence>
<dbReference type="FunFam" id="3.90.1170.20:FF:000001">
    <property type="entry name" value="Nicotinate-nucleotide diphosphorylase (Carboxylating)"/>
    <property type="match status" value="1"/>
</dbReference>
<dbReference type="InterPro" id="IPR004393">
    <property type="entry name" value="NadC"/>
</dbReference>
<evidence type="ECO:0000256" key="9">
    <source>
        <dbReference type="ARBA" id="ARBA00033102"/>
    </source>
</evidence>
<dbReference type="InterPro" id="IPR022412">
    <property type="entry name" value="Quinolinate_PRibosylTrfase_N"/>
</dbReference>
<dbReference type="RefSeq" id="WP_021169796.1">
    <property type="nucleotide sequence ID" value="NZ_CTRP01000003.1"/>
</dbReference>
<dbReference type="EC" id="2.4.2.19" evidence="5"/>